<evidence type="ECO:0000313" key="2">
    <source>
        <dbReference type="EMBL" id="KRY46204.1"/>
    </source>
</evidence>
<sequence length="123" mass="13595">MGTKLSPSETIPTLLPHRRLGSARMMLETQVIRNAEWALRDRSRAGMLAGSMEGNKRRHTGGLQLSHDKDNQISSVLKRGPEVEAVVGDYQITNLSLLLNLINSSLPKGSTPRVYFKGMPLDI</sequence>
<name>A0A0V1CBB1_TRIBR</name>
<dbReference type="EMBL" id="JYDI01000302">
    <property type="protein sequence ID" value="KRY46204.1"/>
    <property type="molecule type" value="Genomic_DNA"/>
</dbReference>
<accession>A0A0V1CBB1</accession>
<evidence type="ECO:0000313" key="3">
    <source>
        <dbReference type="Proteomes" id="UP000054653"/>
    </source>
</evidence>
<dbReference type="AlphaFoldDB" id="A0A0V1CBB1"/>
<protein>
    <submittedName>
        <fullName evidence="2">Uncharacterized protein</fullName>
    </submittedName>
</protein>
<organism evidence="2 3">
    <name type="scientific">Trichinella britovi</name>
    <name type="common">Parasitic roundworm</name>
    <dbReference type="NCBI Taxonomy" id="45882"/>
    <lineage>
        <taxon>Eukaryota</taxon>
        <taxon>Metazoa</taxon>
        <taxon>Ecdysozoa</taxon>
        <taxon>Nematoda</taxon>
        <taxon>Enoplea</taxon>
        <taxon>Dorylaimia</taxon>
        <taxon>Trichinellida</taxon>
        <taxon>Trichinellidae</taxon>
        <taxon>Trichinella</taxon>
    </lineage>
</organism>
<evidence type="ECO:0000256" key="1">
    <source>
        <dbReference type="SAM" id="MobiDB-lite"/>
    </source>
</evidence>
<proteinExistence type="predicted"/>
<reference evidence="2 3" key="1">
    <citation type="submission" date="2015-01" db="EMBL/GenBank/DDBJ databases">
        <title>Evolution of Trichinella species and genotypes.</title>
        <authorList>
            <person name="Korhonen P.K."/>
            <person name="Edoardo P."/>
            <person name="Giuseppe L.R."/>
            <person name="Gasser R.B."/>
        </authorList>
    </citation>
    <scope>NUCLEOTIDE SEQUENCE [LARGE SCALE GENOMIC DNA]</scope>
    <source>
        <strain evidence="2">ISS120</strain>
    </source>
</reference>
<gene>
    <name evidence="2" type="ORF">T03_15124</name>
</gene>
<keyword evidence="3" id="KW-1185">Reference proteome</keyword>
<dbReference type="Proteomes" id="UP000054653">
    <property type="component" value="Unassembled WGS sequence"/>
</dbReference>
<comment type="caution">
    <text evidence="2">The sequence shown here is derived from an EMBL/GenBank/DDBJ whole genome shotgun (WGS) entry which is preliminary data.</text>
</comment>
<feature type="region of interest" description="Disordered" evidence="1">
    <location>
        <begin position="52"/>
        <end position="71"/>
    </location>
</feature>